<keyword evidence="2" id="KW-1185">Reference proteome</keyword>
<dbReference type="Proteomes" id="UP000266188">
    <property type="component" value="Unassembled WGS sequence"/>
</dbReference>
<comment type="caution">
    <text evidence="1">The sequence shown here is derived from an EMBL/GenBank/DDBJ whole genome shotgun (WGS) entry which is preliminary data.</text>
</comment>
<reference evidence="2" key="1">
    <citation type="submission" date="2017-02" db="EMBL/GenBank/DDBJ databases">
        <authorList>
            <person name="Tafer H."/>
            <person name="Lopandic K."/>
        </authorList>
    </citation>
    <scope>NUCLEOTIDE SEQUENCE [LARGE SCALE GENOMIC DNA]</scope>
    <source>
        <strain evidence="2">CBS 366.77</strain>
    </source>
</reference>
<evidence type="ECO:0000313" key="1">
    <source>
        <dbReference type="EMBL" id="RJE16625.1"/>
    </source>
</evidence>
<accession>A0A3A2ZF87</accession>
<dbReference type="EMBL" id="MVGC01003524">
    <property type="protein sequence ID" value="RJE16625.1"/>
    <property type="molecule type" value="Genomic_DNA"/>
</dbReference>
<name>A0A3A2ZF87_9EURO</name>
<evidence type="ECO:0000313" key="2">
    <source>
        <dbReference type="Proteomes" id="UP000266188"/>
    </source>
</evidence>
<gene>
    <name evidence="1" type="ORF">PHISCL_11038</name>
</gene>
<feature type="non-terminal residue" evidence="1">
    <location>
        <position position="1"/>
    </location>
</feature>
<dbReference type="AlphaFoldDB" id="A0A3A2ZF87"/>
<proteinExistence type="predicted"/>
<organism evidence="1 2">
    <name type="scientific">Aspergillus sclerotialis</name>
    <dbReference type="NCBI Taxonomy" id="2070753"/>
    <lineage>
        <taxon>Eukaryota</taxon>
        <taxon>Fungi</taxon>
        <taxon>Dikarya</taxon>
        <taxon>Ascomycota</taxon>
        <taxon>Pezizomycotina</taxon>
        <taxon>Eurotiomycetes</taxon>
        <taxon>Eurotiomycetidae</taxon>
        <taxon>Eurotiales</taxon>
        <taxon>Aspergillaceae</taxon>
        <taxon>Aspergillus</taxon>
        <taxon>Aspergillus subgen. Polypaecilum</taxon>
    </lineage>
</organism>
<protein>
    <submittedName>
        <fullName evidence="1">Uncharacterized protein</fullName>
    </submittedName>
</protein>
<sequence length="69" mass="7497">SIVRGTPAFSLLNATPLSNGELLIVEVEDLLRVSFEDSDDPHVVFAKRSIKLGDQLEHINGKGANPSRL</sequence>